<evidence type="ECO:0000313" key="3">
    <source>
        <dbReference type="EMBL" id="RMZ70720.1"/>
    </source>
</evidence>
<keyword evidence="2" id="KW-0812">Transmembrane</keyword>
<dbReference type="Proteomes" id="UP000265663">
    <property type="component" value="Unassembled WGS sequence"/>
</dbReference>
<feature type="compositionally biased region" description="Basic and acidic residues" evidence="1">
    <location>
        <begin position="43"/>
        <end position="58"/>
    </location>
</feature>
<feature type="region of interest" description="Disordered" evidence="1">
    <location>
        <begin position="35"/>
        <end position="58"/>
    </location>
</feature>
<keyword evidence="4" id="KW-1185">Reference proteome</keyword>
<name>A0A3M7M8M1_9PLEO</name>
<gene>
    <name evidence="3" type="ORF">GMOD_00000851</name>
</gene>
<accession>A0A3M7M8M1</accession>
<keyword evidence="2" id="KW-0472">Membrane</keyword>
<protein>
    <submittedName>
        <fullName evidence="3">Dna glycosylase</fullName>
    </submittedName>
</protein>
<reference evidence="3 4" key="1">
    <citation type="journal article" date="2014" name="PLoS ONE">
        <title>De novo Genome Assembly of the Fungal Plant Pathogen Pyrenophora semeniperda.</title>
        <authorList>
            <person name="Soliai M.M."/>
            <person name="Meyer S.E."/>
            <person name="Udall J.A."/>
            <person name="Elzinga D.E."/>
            <person name="Hermansen R.A."/>
            <person name="Bodily P.M."/>
            <person name="Hart A.A."/>
            <person name="Coleman C.E."/>
        </authorList>
    </citation>
    <scope>NUCLEOTIDE SEQUENCE [LARGE SCALE GENOMIC DNA]</scope>
    <source>
        <strain evidence="3 4">CCB06</strain>
        <tissue evidence="3">Mycelium</tissue>
    </source>
</reference>
<proteinExistence type="predicted"/>
<sequence length="472" mass="52801">MMSDMNVCTRETAAPELLASMQAADGGWDSCSTCSDSEDGYSESEHEHDQDYDGEHDQEHEYEHANIANYYIKAKRVHLSLMLLLIFVFATLFITDVQLSLTSQYVKHQYHTASTTLRTYTAAQGEQAILYYQLDTLLSQPLDRGFFLESHEECLVRALHEADKNLFGSGYGFQFANVRGQVVEWATESCGKQQFAVQKLAKNDVFASTTLRERLQQRFADLRYRSMQMVGGLFRHLKQEVARRRQLVTSKRVVAKLLFNDFTTAGGSHRNETTPPVRLLPTVPFGFALTCDRDQPGLHQPCRLTDPPTSSTTTSANETAISASHHMASLQHHMQQLAHRNAIIRKARLGIHMVVPIITSLVVFLVDISSTITNFSEETNASEDVFTPFSPLTTTNFSEEEEKEDHHNPSISSTTTNFSEKTKPSSSDPFTESETSSSDAEYMIGSDTVDLGGGLTADSYVVPEVECGWCML</sequence>
<dbReference type="EMBL" id="KE747824">
    <property type="protein sequence ID" value="RMZ70720.1"/>
    <property type="molecule type" value="Genomic_DNA"/>
</dbReference>
<organism evidence="3 4">
    <name type="scientific">Pyrenophora seminiperda CCB06</name>
    <dbReference type="NCBI Taxonomy" id="1302712"/>
    <lineage>
        <taxon>Eukaryota</taxon>
        <taxon>Fungi</taxon>
        <taxon>Dikarya</taxon>
        <taxon>Ascomycota</taxon>
        <taxon>Pezizomycotina</taxon>
        <taxon>Dothideomycetes</taxon>
        <taxon>Pleosporomycetidae</taxon>
        <taxon>Pleosporales</taxon>
        <taxon>Pleosporineae</taxon>
        <taxon>Pleosporaceae</taxon>
        <taxon>Pyrenophora</taxon>
    </lineage>
</organism>
<keyword evidence="2" id="KW-1133">Transmembrane helix</keyword>
<evidence type="ECO:0000256" key="1">
    <source>
        <dbReference type="SAM" id="MobiDB-lite"/>
    </source>
</evidence>
<dbReference type="AlphaFoldDB" id="A0A3M7M8M1"/>
<evidence type="ECO:0000256" key="2">
    <source>
        <dbReference type="SAM" id="Phobius"/>
    </source>
</evidence>
<feature type="region of interest" description="Disordered" evidence="1">
    <location>
        <begin position="398"/>
        <end position="439"/>
    </location>
</feature>
<dbReference type="OrthoDB" id="3801569at2759"/>
<evidence type="ECO:0000313" key="4">
    <source>
        <dbReference type="Proteomes" id="UP000265663"/>
    </source>
</evidence>
<feature type="transmembrane region" description="Helical" evidence="2">
    <location>
        <begin position="79"/>
        <end position="99"/>
    </location>
</feature>
<feature type="compositionally biased region" description="Polar residues" evidence="1">
    <location>
        <begin position="409"/>
        <end position="439"/>
    </location>
</feature>